<dbReference type="SUPFAM" id="SSF51556">
    <property type="entry name" value="Metallo-dependent hydrolases"/>
    <property type="match status" value="1"/>
</dbReference>
<dbReference type="SUPFAM" id="SSF51338">
    <property type="entry name" value="Composite domain of metallo-dependent hydrolases"/>
    <property type="match status" value="1"/>
</dbReference>
<dbReference type="PANTHER" id="PTHR43135">
    <property type="entry name" value="ALPHA-D-RIBOSE 1-METHYLPHOSPHONATE 5-TRIPHOSPHATE DIPHOSPHATASE"/>
    <property type="match status" value="1"/>
</dbReference>
<gene>
    <name evidence="4" type="ORF">ACFSCW_08435</name>
</gene>
<feature type="signal peptide" evidence="2">
    <location>
        <begin position="1"/>
        <end position="19"/>
    </location>
</feature>
<dbReference type="InterPro" id="IPR006680">
    <property type="entry name" value="Amidohydro-rel"/>
</dbReference>
<proteinExistence type="predicted"/>
<comment type="caution">
    <text evidence="4">The sequence shown here is derived from an EMBL/GenBank/DDBJ whole genome shotgun (WGS) entry which is preliminary data.</text>
</comment>
<feature type="region of interest" description="Disordered" evidence="1">
    <location>
        <begin position="419"/>
        <end position="439"/>
    </location>
</feature>
<feature type="domain" description="Amidohydrolase-related" evidence="3">
    <location>
        <begin position="73"/>
        <end position="413"/>
    </location>
</feature>
<organism evidence="4 5">
    <name type="scientific">Sphingomonas tabacisoli</name>
    <dbReference type="NCBI Taxonomy" id="2249466"/>
    <lineage>
        <taxon>Bacteria</taxon>
        <taxon>Pseudomonadati</taxon>
        <taxon>Pseudomonadota</taxon>
        <taxon>Alphaproteobacteria</taxon>
        <taxon>Sphingomonadales</taxon>
        <taxon>Sphingomonadaceae</taxon>
        <taxon>Sphingomonas</taxon>
    </lineage>
</organism>
<evidence type="ECO:0000256" key="2">
    <source>
        <dbReference type="SAM" id="SignalP"/>
    </source>
</evidence>
<dbReference type="Gene3D" id="2.30.40.10">
    <property type="entry name" value="Urease, subunit C, domain 1"/>
    <property type="match status" value="1"/>
</dbReference>
<protein>
    <submittedName>
        <fullName evidence="4">Amidohydrolase family protein</fullName>
    </submittedName>
</protein>
<evidence type="ECO:0000256" key="1">
    <source>
        <dbReference type="SAM" id="MobiDB-lite"/>
    </source>
</evidence>
<keyword evidence="2" id="KW-0732">Signal</keyword>
<dbReference type="PANTHER" id="PTHR43135:SF3">
    <property type="entry name" value="ALPHA-D-RIBOSE 1-METHYLPHOSPHONATE 5-TRIPHOSPHATE DIPHOSPHATASE"/>
    <property type="match status" value="1"/>
</dbReference>
<dbReference type="InterPro" id="IPR032466">
    <property type="entry name" value="Metal_Hydrolase"/>
</dbReference>
<dbReference type="RefSeq" id="WP_380888401.1">
    <property type="nucleotide sequence ID" value="NZ_JBHUDY010000001.1"/>
</dbReference>
<sequence>MIRALLGVLLMALAAPAWAESVYLLRPARVFDGVDRQAHEGWAVLVRGERIEAAGPNLAAPADATVIDLPGTTLMPGMIEGHSHLFLHPYNETPWDDQVLHEPLALRTARATIAARNTLMAGFTTVRDLGTEGAGYADVGLKQAIDQGIVPGPRMLVATRALVATGSYGPKGFDGGVAVPQGAEEADGPNLVHAVRRQIGAGADVVKFYADYRWGKGEPSRPTFSLDELKAGVEAAHSAGRIVAAHAGTAEGMRRAVLAGVDTIEHGDEGTPEIFRLMKERGVALCPTLAARDAIARYRGWSGQEPAPDAVIESRKSFAAARAAGVTMCMGGDVGVFAHGENAREMELMAAAGMPAADVLIAATSGNARIFRIADKLGAVKPGLLADLVAVEGDPTRDIGAVRRVRFVMKGGVVFRSDDPLPTGERVGERSETGRGAVR</sequence>
<keyword evidence="5" id="KW-1185">Reference proteome</keyword>
<reference evidence="5" key="1">
    <citation type="journal article" date="2019" name="Int. J. Syst. Evol. Microbiol.">
        <title>The Global Catalogue of Microorganisms (GCM) 10K type strain sequencing project: providing services to taxonomists for standard genome sequencing and annotation.</title>
        <authorList>
            <consortium name="The Broad Institute Genomics Platform"/>
            <consortium name="The Broad Institute Genome Sequencing Center for Infectious Disease"/>
            <person name="Wu L."/>
            <person name="Ma J."/>
        </authorList>
    </citation>
    <scope>NUCLEOTIDE SEQUENCE [LARGE SCALE GENOMIC DNA]</scope>
    <source>
        <strain evidence="5">CGMCC 1.16275</strain>
    </source>
</reference>
<dbReference type="InterPro" id="IPR011059">
    <property type="entry name" value="Metal-dep_hydrolase_composite"/>
</dbReference>
<evidence type="ECO:0000259" key="3">
    <source>
        <dbReference type="Pfam" id="PF01979"/>
    </source>
</evidence>
<accession>A0ABW4I347</accession>
<dbReference type="CDD" id="cd01299">
    <property type="entry name" value="Met_dep_hydrolase_A"/>
    <property type="match status" value="1"/>
</dbReference>
<name>A0ABW4I347_9SPHN</name>
<feature type="chain" id="PRO_5045222059" evidence="2">
    <location>
        <begin position="20"/>
        <end position="439"/>
    </location>
</feature>
<evidence type="ECO:0000313" key="4">
    <source>
        <dbReference type="EMBL" id="MFD1611826.1"/>
    </source>
</evidence>
<dbReference type="Gene3D" id="3.20.20.140">
    <property type="entry name" value="Metal-dependent hydrolases"/>
    <property type="match status" value="1"/>
</dbReference>
<dbReference type="InterPro" id="IPR057744">
    <property type="entry name" value="OTAase-like"/>
</dbReference>
<evidence type="ECO:0000313" key="5">
    <source>
        <dbReference type="Proteomes" id="UP001597115"/>
    </source>
</evidence>
<dbReference type="Pfam" id="PF01979">
    <property type="entry name" value="Amidohydro_1"/>
    <property type="match status" value="1"/>
</dbReference>
<dbReference type="EMBL" id="JBHUDY010000001">
    <property type="protein sequence ID" value="MFD1611826.1"/>
    <property type="molecule type" value="Genomic_DNA"/>
</dbReference>
<dbReference type="InterPro" id="IPR051781">
    <property type="entry name" value="Metallo-dep_Hydrolase"/>
</dbReference>
<dbReference type="Proteomes" id="UP001597115">
    <property type="component" value="Unassembled WGS sequence"/>
</dbReference>